<proteinExistence type="predicted"/>
<dbReference type="Proteomes" id="UP000183107">
    <property type="component" value="Unassembled WGS sequence"/>
</dbReference>
<dbReference type="PANTHER" id="PTHR45588">
    <property type="entry name" value="TPR DOMAIN-CONTAINING PROTEIN"/>
    <property type="match status" value="1"/>
</dbReference>
<protein>
    <submittedName>
        <fullName evidence="3">Uncharacterized protein</fullName>
    </submittedName>
</protein>
<feature type="chain" id="PRO_5010213305" evidence="2">
    <location>
        <begin position="25"/>
        <end position="549"/>
    </location>
</feature>
<dbReference type="InterPro" id="IPR019734">
    <property type="entry name" value="TPR_rpt"/>
</dbReference>
<accession>A0A1I4YVX4</accession>
<gene>
    <name evidence="3" type="ORF">SAMN05216386_0909</name>
</gene>
<keyword evidence="1" id="KW-0802">TPR repeat</keyword>
<dbReference type="PANTHER" id="PTHR45588:SF1">
    <property type="entry name" value="WW DOMAIN-CONTAINING PROTEIN"/>
    <property type="match status" value="1"/>
</dbReference>
<name>A0A1I4YVX4_9PROT</name>
<keyword evidence="4" id="KW-1185">Reference proteome</keyword>
<dbReference type="RefSeq" id="WP_074795040.1">
    <property type="nucleotide sequence ID" value="NZ_FOVJ01000001.1"/>
</dbReference>
<reference evidence="4" key="1">
    <citation type="submission" date="2016-10" db="EMBL/GenBank/DDBJ databases">
        <authorList>
            <person name="Varghese N."/>
        </authorList>
    </citation>
    <scope>NUCLEOTIDE SEQUENCE [LARGE SCALE GENOMIC DNA]</scope>
    <source>
        <strain evidence="4">Nsp8</strain>
    </source>
</reference>
<dbReference type="InterPro" id="IPR011990">
    <property type="entry name" value="TPR-like_helical_dom_sf"/>
</dbReference>
<dbReference type="PROSITE" id="PS50005">
    <property type="entry name" value="TPR"/>
    <property type="match status" value="1"/>
</dbReference>
<evidence type="ECO:0000313" key="4">
    <source>
        <dbReference type="Proteomes" id="UP000183107"/>
    </source>
</evidence>
<organism evidence="3 4">
    <name type="scientific">Nitrosospira briensis</name>
    <dbReference type="NCBI Taxonomy" id="35799"/>
    <lineage>
        <taxon>Bacteria</taxon>
        <taxon>Pseudomonadati</taxon>
        <taxon>Pseudomonadota</taxon>
        <taxon>Betaproteobacteria</taxon>
        <taxon>Nitrosomonadales</taxon>
        <taxon>Nitrosomonadaceae</taxon>
        <taxon>Nitrosospira</taxon>
    </lineage>
</organism>
<evidence type="ECO:0000313" key="3">
    <source>
        <dbReference type="EMBL" id="SFN42175.1"/>
    </source>
</evidence>
<keyword evidence="2" id="KW-0732">Signal</keyword>
<feature type="signal peptide" evidence="2">
    <location>
        <begin position="1"/>
        <end position="24"/>
    </location>
</feature>
<evidence type="ECO:0000256" key="2">
    <source>
        <dbReference type="SAM" id="SignalP"/>
    </source>
</evidence>
<evidence type="ECO:0000256" key="1">
    <source>
        <dbReference type="PROSITE-ProRule" id="PRU00339"/>
    </source>
</evidence>
<feature type="repeat" description="TPR" evidence="1">
    <location>
        <begin position="465"/>
        <end position="498"/>
    </location>
</feature>
<dbReference type="EMBL" id="FOVJ01000001">
    <property type="protein sequence ID" value="SFN42175.1"/>
    <property type="molecule type" value="Genomic_DNA"/>
</dbReference>
<dbReference type="Gene3D" id="1.25.40.10">
    <property type="entry name" value="Tetratricopeptide repeat domain"/>
    <property type="match status" value="2"/>
</dbReference>
<dbReference type="AlphaFoldDB" id="A0A1I4YVX4"/>
<dbReference type="OrthoDB" id="9778494at2"/>
<dbReference type="SUPFAM" id="SSF48452">
    <property type="entry name" value="TPR-like"/>
    <property type="match status" value="1"/>
</dbReference>
<sequence>MTSAKTAAAMFTIMLCVGTLEAQARDTHDPAGNALNEKLGDVNFPVSCNPAAQKEFNRAMALSHSFWFDPAIKSFQTVVHHDPQCGMAYWGIALMSLGNPFAWPPSPKAWKAGASSVADAQRLGVKSERERDYIRALAAFFKDWDTTDYRTRALAFEKAMEGLAASNPADMEARILYALVLNATAVPIDKTFANQHRAANILEPLFEKYPDHPGAAHYLIHTYDYAELAEKGLPAARAYANIAPSVPHALHMPSHIFSRLGLWHEMVQSNQASYAAAKSELKEATLGIGTYDALHAMDYMVFAHLQQAQDKAARRLVEEAASIRRVKVENLPAAYAFAAIPARFALERGDFEGAAALELSPAELAWNKFPQAEAILVFARGLGAARSGHIAAARADVARLQALKDMMNAVKQDYWAGQADFQMKTINAWLALAEKRSDEAEQLMRAAAKAEEASDKHPVTPGNVAPSRELLGEMLLELHRPAEAFAEFERSLKRDPNLLRSIYGAACAAERSGKLKEAREYYARLQNLAAGHDTERAELVQANAFLERQ</sequence>
<dbReference type="SMART" id="SM00028">
    <property type="entry name" value="TPR"/>
    <property type="match status" value="3"/>
</dbReference>